<dbReference type="Proteomes" id="UP000473089">
    <property type="component" value="Unassembled WGS sequence"/>
</dbReference>
<name>A0A6M0T2T1_CLOBO</name>
<evidence type="ECO:0000313" key="1">
    <source>
        <dbReference type="EMBL" id="NFA61643.1"/>
    </source>
</evidence>
<accession>A0A6M0T2T1</accession>
<gene>
    <name evidence="1" type="ORF">EXM42_15005</name>
</gene>
<comment type="caution">
    <text evidence="1">The sequence shown here is derived from an EMBL/GenBank/DDBJ whole genome shotgun (WGS) entry which is preliminary data.</text>
</comment>
<dbReference type="EMBL" id="SGJP01000037">
    <property type="protein sequence ID" value="NFA61643.1"/>
    <property type="molecule type" value="Genomic_DNA"/>
</dbReference>
<evidence type="ECO:0000313" key="2">
    <source>
        <dbReference type="Proteomes" id="UP000473089"/>
    </source>
</evidence>
<dbReference type="AlphaFoldDB" id="A0A6M0T2T1"/>
<proteinExistence type="predicted"/>
<protein>
    <submittedName>
        <fullName evidence="1">Uncharacterized protein</fullName>
    </submittedName>
</protein>
<sequence>MIKIKDILSENFLSYPKEIQIYMKNYSEKLKECIKIELINDKADKMLKDIDKSKDYFIDTLTEILENGCKGYNTMSTKALLNIYLNAKTEEDFINLIEKVSNEVTSI</sequence>
<organism evidence="1 2">
    <name type="scientific">Clostridium botulinum</name>
    <dbReference type="NCBI Taxonomy" id="1491"/>
    <lineage>
        <taxon>Bacteria</taxon>
        <taxon>Bacillati</taxon>
        <taxon>Bacillota</taxon>
        <taxon>Clostridia</taxon>
        <taxon>Eubacteriales</taxon>
        <taxon>Clostridiaceae</taxon>
        <taxon>Clostridium</taxon>
    </lineage>
</organism>
<reference evidence="1 2" key="1">
    <citation type="submission" date="2019-02" db="EMBL/GenBank/DDBJ databases">
        <title>Genome sequencing of Clostridium botulinum clinical isolates.</title>
        <authorList>
            <person name="Brunt J."/>
            <person name="Van Vliet A.H.M."/>
            <person name="Stringer S.C."/>
            <person name="Grant K.A."/>
            <person name="Carter A.C."/>
            <person name="Peck M.W."/>
        </authorList>
    </citation>
    <scope>NUCLEOTIDE SEQUENCE [LARGE SCALE GENOMIC DNA]</scope>
    <source>
        <strain evidence="1 2">R1125/03</strain>
    </source>
</reference>